<name>A0A510KHE6_9FUSO</name>
<dbReference type="Proteomes" id="UP000321501">
    <property type="component" value="Chromosome"/>
</dbReference>
<reference evidence="2 3" key="1">
    <citation type="submission" date="2019-07" db="EMBL/GenBank/DDBJ databases">
        <title>Complete Genome Sequence of Leptotrichia wadei Strain JMUB3934.</title>
        <authorList>
            <person name="Watanabe S."/>
            <person name="Cui L."/>
        </authorList>
    </citation>
    <scope>NUCLEOTIDE SEQUENCE [LARGE SCALE GENOMIC DNA]</scope>
    <source>
        <strain evidence="2 3">JMUB3934</strain>
    </source>
</reference>
<evidence type="ECO:0000313" key="3">
    <source>
        <dbReference type="Proteomes" id="UP000321501"/>
    </source>
</evidence>
<keyword evidence="1" id="KW-0812">Transmembrane</keyword>
<feature type="transmembrane region" description="Helical" evidence="1">
    <location>
        <begin position="67"/>
        <end position="88"/>
    </location>
</feature>
<organism evidence="2 3">
    <name type="scientific">Leptotrichia wadei</name>
    <dbReference type="NCBI Taxonomy" id="157687"/>
    <lineage>
        <taxon>Bacteria</taxon>
        <taxon>Fusobacteriati</taxon>
        <taxon>Fusobacteriota</taxon>
        <taxon>Fusobacteriia</taxon>
        <taxon>Fusobacteriales</taxon>
        <taxon>Leptotrichiaceae</taxon>
        <taxon>Leptotrichia</taxon>
    </lineage>
</organism>
<dbReference type="AlphaFoldDB" id="A0A510KHE6"/>
<evidence type="ECO:0000256" key="1">
    <source>
        <dbReference type="SAM" id="Phobius"/>
    </source>
</evidence>
<protein>
    <submittedName>
        <fullName evidence="2">Uncharacterized protein</fullName>
    </submittedName>
</protein>
<gene>
    <name evidence="2" type="ORF">JMUB3934_0638</name>
</gene>
<keyword evidence="1" id="KW-1133">Transmembrane helix</keyword>
<dbReference type="EMBL" id="AP019835">
    <property type="protein sequence ID" value="BBM49343.1"/>
    <property type="molecule type" value="Genomic_DNA"/>
</dbReference>
<accession>A0A510KHE6</accession>
<keyword evidence="1" id="KW-0472">Membrane</keyword>
<proteinExistence type="predicted"/>
<evidence type="ECO:0000313" key="2">
    <source>
        <dbReference type="EMBL" id="BBM49343.1"/>
    </source>
</evidence>
<sequence length="236" mass="28069">MISINNGFFYQEVKFTLSNNGIQYKLRFWVMKNKYFDEIRNKRLDREKSNLNNKGVKNKKRNKGASLVYVLVILSIISAFSINFVYYVQQKKDMIFLKSHKETKIEKKFLIQKENQNMERILKNGINFDGNLVLLEKKERYFDSVLKKDRQNAELKNLIFLGKDIESIGNYRIKSISDESDNEYSLPLEENKVYGELKVIFARKILDEEILFCEKIVFKRVSPLEVEMRVVESEFL</sequence>